<keyword evidence="3" id="KW-1185">Reference proteome</keyword>
<feature type="domain" description="RelA/SpoT" evidence="1">
    <location>
        <begin position="45"/>
        <end position="193"/>
    </location>
</feature>
<organism evidence="2 3">
    <name type="scientific">Porphyromonas circumdentaria</name>
    <dbReference type="NCBI Taxonomy" id="29524"/>
    <lineage>
        <taxon>Bacteria</taxon>
        <taxon>Pseudomonadati</taxon>
        <taxon>Bacteroidota</taxon>
        <taxon>Bacteroidia</taxon>
        <taxon>Bacteroidales</taxon>
        <taxon>Porphyromonadaceae</taxon>
        <taxon>Porphyromonas</taxon>
    </lineage>
</organism>
<dbReference type="STRING" id="29524.SAMN02745171_00982"/>
<dbReference type="SMART" id="SM00954">
    <property type="entry name" value="RelA_SpoT"/>
    <property type="match status" value="1"/>
</dbReference>
<accession>A0A1T4N182</accession>
<name>A0A1T4N182_9PORP</name>
<evidence type="ECO:0000259" key="1">
    <source>
        <dbReference type="SMART" id="SM00954"/>
    </source>
</evidence>
<proteinExistence type="predicted"/>
<gene>
    <name evidence="2" type="ORF">SAMN02745171_00982</name>
</gene>
<sequence length="336" mass="39631">MKEPAFILNTNMNGNQLLLDFIIKEIQEELSEPLNKAGFYYRVFARSKSIASITKKLTLKGDLYRSECKKLQDIIGIRFVFYFSEDVEIFAEHLRSLDNFIDESNSLKDLEQTESDTFLGSLCDKVFMPNRLNLIFKLDEKKTKELNNTLRNCEDNMEIQLIDNTYEVQLRTVLSEGWHEVEHDLRYKCKNDSWWKYCGEESRMLNGIYASLETSERALEHLFSQMAYKNYKNKDWQAMLRNHFRIKFVEGGLSQEIEEIFKNNPRLAKVILKHEKSRLSRLLFHASSTYPLHMDNVIHLINEMRGNEKDMELSKIATPLLKEKIEKIFDTPKKGI</sequence>
<dbReference type="EMBL" id="FUXE01000008">
    <property type="protein sequence ID" value="SJZ73130.1"/>
    <property type="molecule type" value="Genomic_DNA"/>
</dbReference>
<dbReference type="PANTHER" id="PTHR41773">
    <property type="entry name" value="GTP PYROPHOSPHATASE-RELATED"/>
    <property type="match status" value="1"/>
</dbReference>
<evidence type="ECO:0000313" key="2">
    <source>
        <dbReference type="EMBL" id="SJZ73130.1"/>
    </source>
</evidence>
<dbReference type="Pfam" id="PF04607">
    <property type="entry name" value="RelA_SpoT"/>
    <property type="match status" value="1"/>
</dbReference>
<dbReference type="SUPFAM" id="SSF81301">
    <property type="entry name" value="Nucleotidyltransferase"/>
    <property type="match status" value="1"/>
</dbReference>
<protein>
    <recommendedName>
        <fullName evidence="1">RelA/SpoT domain-containing protein</fullName>
    </recommendedName>
</protein>
<dbReference type="AlphaFoldDB" id="A0A1T4N182"/>
<evidence type="ECO:0000313" key="3">
    <source>
        <dbReference type="Proteomes" id="UP000190121"/>
    </source>
</evidence>
<dbReference type="Proteomes" id="UP000190121">
    <property type="component" value="Unassembled WGS sequence"/>
</dbReference>
<reference evidence="3" key="1">
    <citation type="submission" date="2017-02" db="EMBL/GenBank/DDBJ databases">
        <authorList>
            <person name="Varghese N."/>
            <person name="Submissions S."/>
        </authorList>
    </citation>
    <scope>NUCLEOTIDE SEQUENCE [LARGE SCALE GENOMIC DNA]</scope>
    <source>
        <strain evidence="3">ATCC 51356</strain>
    </source>
</reference>
<dbReference type="InterPro" id="IPR043519">
    <property type="entry name" value="NT_sf"/>
</dbReference>
<dbReference type="Gene3D" id="3.30.460.10">
    <property type="entry name" value="Beta Polymerase, domain 2"/>
    <property type="match status" value="1"/>
</dbReference>
<dbReference type="PANTHER" id="PTHR41773:SF1">
    <property type="entry name" value="RELA_SPOT DOMAIN-CONTAINING PROTEIN"/>
    <property type="match status" value="1"/>
</dbReference>
<dbReference type="InterPro" id="IPR007685">
    <property type="entry name" value="RelA_SpoT"/>
</dbReference>
<dbReference type="GO" id="GO:0015969">
    <property type="term" value="P:guanosine tetraphosphate metabolic process"/>
    <property type="evidence" value="ECO:0007669"/>
    <property type="project" value="InterPro"/>
</dbReference>